<dbReference type="AlphaFoldDB" id="A0A819IQP8"/>
<evidence type="ECO:0000259" key="2">
    <source>
        <dbReference type="Pfam" id="PF20209"/>
    </source>
</evidence>
<proteinExistence type="predicted"/>
<evidence type="ECO:0000313" key="3">
    <source>
        <dbReference type="EMBL" id="CAF3917411.1"/>
    </source>
</evidence>
<feature type="domain" description="Helitron helicase-like" evidence="1">
    <location>
        <begin position="212"/>
        <end position="348"/>
    </location>
</feature>
<evidence type="ECO:0000313" key="4">
    <source>
        <dbReference type="Proteomes" id="UP000663874"/>
    </source>
</evidence>
<reference evidence="3" key="1">
    <citation type="submission" date="2021-02" db="EMBL/GenBank/DDBJ databases">
        <authorList>
            <person name="Nowell W R."/>
        </authorList>
    </citation>
    <scope>NUCLEOTIDE SEQUENCE</scope>
</reference>
<gene>
    <name evidence="3" type="ORF">FNK824_LOCUS21428</name>
</gene>
<dbReference type="Proteomes" id="UP000663874">
    <property type="component" value="Unassembled WGS sequence"/>
</dbReference>
<accession>A0A819IQP8</accession>
<dbReference type="InterPro" id="IPR025476">
    <property type="entry name" value="Helitron_helicase-like"/>
</dbReference>
<sequence length="1070" mass="122421">MWSGDAFSELQGLRIPEEKLISLYRHNSCTIKLHLSFHSTTIAQTALKGNYITFLQNVPNIVNSLPLTLDENIAQLPEDDVPERMMSTMEQKIGDEEIQSERAGYIPDPLSDQIERTTTDSIPISNSGVLDVNGSSVSSDEITDYLLHKIKNDGTKEQMDTESVYLIPHSSKPVNEYFNPKLFVGLYPTLFCYGRGVLEDQSRPVKVNLREHMRYLLSYNDRRFETNHSFIFVVFKLLQRRDACFHAQLIATKSYFRVSADEIQSLKSKDIEMALDNISKKTYSSESSSALNKLSHHIKTIGGRVMDSAYSHTALCTRIHALIYDQGLPSIFLTLNPADIHSPVALYFAGVKLDLDNIQMEQLMDNYKRAEIIASHPARCRNVDKLASAALSEAALALIPVAGETKSSLNRLRRETTPPLPKSSFFDVPDAYSVTINGTPFLFSDTLVRKKRVILFASDEQLLPRSWNTPPRLSRDNIYAALSTIDLTGLQQNIYGPNNIISTPLKEQFVSSILHVSALSNKLLQTPTRNQPTFVINASYNESKVIPACLQTPNSSSPNFASRFRADVVQLVEASNIHKHSDTCYKYWNTNKDDKKSCRMRMPRKLVPISTIDPDTGHISMRRSDPLINNFNEYLIAACRSNVDIKFIWSKSDAKTLIYYITDYVTKMSLYFHDTFCSCTKKSITAFQNSCHQPDKETTIEKSRRLVLRCYNTLASQQELSGVQVASYLMNWDDHYTTHKFQGLFLIQTERFLQTQLNEIRAKQKSKIVTCDIMDDDAYDDEAIDNENNDEEQFQIQSNENDNSFVLVNTRIDYQCRSDTLNNMCLYDFYSSESAASVEKNANQQGRPHNERFPFQQQHPHATTHLMMKYSQLHVPIFYGPQIPRQDRDDTRERYCRALLTLFVSSRSVTNLCDTNQTWKDAFKYRQHLISVHSWKIIENIQLLHECKKDRDDHLLQVISEAQVDNDTINPVLLLAKHDVHGEYDMDDSDDLLELLGNLDEYTTAAVNTTRKTTENKYIEETIEAVENVGRFNHTNTYYQSSSDISIDRTNRQLIPFPCAIPHLVQLNTK</sequence>
<name>A0A819IQP8_9BILA</name>
<protein>
    <recommendedName>
        <fullName evidence="5">Helitron helicase-like domain-containing protein</fullName>
    </recommendedName>
</protein>
<comment type="caution">
    <text evidence="3">The sequence shown here is derived from an EMBL/GenBank/DDBJ whole genome shotgun (WGS) entry which is preliminary data.</text>
</comment>
<organism evidence="3 4">
    <name type="scientific">Rotaria sordida</name>
    <dbReference type="NCBI Taxonomy" id="392033"/>
    <lineage>
        <taxon>Eukaryota</taxon>
        <taxon>Metazoa</taxon>
        <taxon>Spiralia</taxon>
        <taxon>Gnathifera</taxon>
        <taxon>Rotifera</taxon>
        <taxon>Eurotatoria</taxon>
        <taxon>Bdelloidea</taxon>
        <taxon>Philodinida</taxon>
        <taxon>Philodinidae</taxon>
        <taxon>Rotaria</taxon>
    </lineage>
</organism>
<dbReference type="InterPro" id="IPR046700">
    <property type="entry name" value="DUF6570"/>
</dbReference>
<feature type="domain" description="DUF6570" evidence="2">
    <location>
        <begin position="1"/>
        <end position="70"/>
    </location>
</feature>
<dbReference type="Pfam" id="PF14214">
    <property type="entry name" value="Helitron_like_N"/>
    <property type="match status" value="1"/>
</dbReference>
<dbReference type="Pfam" id="PF20209">
    <property type="entry name" value="DUF6570"/>
    <property type="match status" value="1"/>
</dbReference>
<evidence type="ECO:0008006" key="5">
    <source>
        <dbReference type="Google" id="ProtNLM"/>
    </source>
</evidence>
<evidence type="ECO:0000259" key="1">
    <source>
        <dbReference type="Pfam" id="PF14214"/>
    </source>
</evidence>
<dbReference type="EMBL" id="CAJOBE010004123">
    <property type="protein sequence ID" value="CAF3917411.1"/>
    <property type="molecule type" value="Genomic_DNA"/>
</dbReference>